<reference evidence="1" key="1">
    <citation type="submission" date="2014-05" db="EMBL/GenBank/DDBJ databases">
        <title>The transcriptome of the halophilic microalga Tetraselmis sp. GSL018 isolated from the Great Salt Lake, Utah.</title>
        <authorList>
            <person name="Jinkerson R.E."/>
            <person name="D'Adamo S."/>
            <person name="Posewitz M.C."/>
        </authorList>
    </citation>
    <scope>NUCLEOTIDE SEQUENCE</scope>
    <source>
        <strain evidence="1">GSL018</strain>
    </source>
</reference>
<dbReference type="EMBL" id="GBEZ01019759">
    <property type="protein sequence ID" value="JAC66842.1"/>
    <property type="molecule type" value="Transcribed_RNA"/>
</dbReference>
<name>A0A061R1N9_9CHLO</name>
<sequence>MTLPPFVEAAYVTLGQNIVLKQEHENLDTLEAARPVDVPRRSAKTSSKPVFAAENCGSTYKKQEEVVEQPLELVQAARFRGPCDMSSKRAGPQPPSSGLAVEKLQGLSMCCTEFEALVLATVESLIHRCAEDTGTSCDVDRLGRMLKQRGYSVWVRTALGGGRHWFRQLHHSFLLVEGDPQYPDQLYVVDPNFRDQFAIARATRQYDTLLSAVPSVFVGRGKKLLPTIQLMCEEIAVAFSQQHLEVPPWRRRTSMMSKWMPERKTDYVPQSLSG</sequence>
<evidence type="ECO:0000313" key="1">
    <source>
        <dbReference type="EMBL" id="JAC66842.1"/>
    </source>
</evidence>
<organism evidence="1">
    <name type="scientific">Tetraselmis sp. GSL018</name>
    <dbReference type="NCBI Taxonomy" id="582737"/>
    <lineage>
        <taxon>Eukaryota</taxon>
        <taxon>Viridiplantae</taxon>
        <taxon>Chlorophyta</taxon>
        <taxon>core chlorophytes</taxon>
        <taxon>Chlorodendrophyceae</taxon>
        <taxon>Chlorodendrales</taxon>
        <taxon>Chlorodendraceae</taxon>
        <taxon>Tetraselmis</taxon>
    </lineage>
</organism>
<dbReference type="PANTHER" id="PTHR31579">
    <property type="entry name" value="OS03G0796600 PROTEIN"/>
    <property type="match status" value="1"/>
</dbReference>
<dbReference type="PANTHER" id="PTHR31579:SF1">
    <property type="entry name" value="OS03G0796600 PROTEIN"/>
    <property type="match status" value="1"/>
</dbReference>
<gene>
    <name evidence="1" type="ORF">TSPGSL018_12682</name>
</gene>
<dbReference type="Pfam" id="PF04720">
    <property type="entry name" value="PDDEXK_6"/>
    <property type="match status" value="1"/>
</dbReference>
<dbReference type="AlphaFoldDB" id="A0A061R1N9"/>
<proteinExistence type="predicted"/>
<accession>A0A061R1N9</accession>
<dbReference type="InterPro" id="IPR006502">
    <property type="entry name" value="PDDEXK-like"/>
</dbReference>
<protein>
    <submittedName>
        <fullName evidence="1">Duf506-domain-containing protein</fullName>
    </submittedName>
</protein>